<dbReference type="NCBIfam" id="TIGR02258">
    <property type="entry name" value="2_5_ligase"/>
    <property type="match status" value="1"/>
</dbReference>
<comment type="caution">
    <text evidence="3">The sequence shown here is derived from an EMBL/GenBank/DDBJ whole genome shotgun (WGS) entry which is preliminary data.</text>
</comment>
<dbReference type="GO" id="GO:0004113">
    <property type="term" value="F:2',3'-cyclic-nucleotide 3'-phosphodiesterase activity"/>
    <property type="evidence" value="ECO:0007669"/>
    <property type="project" value="InterPro"/>
</dbReference>
<dbReference type="AlphaFoldDB" id="A0A2S9UEC5"/>
<reference evidence="3 4" key="1">
    <citation type="submission" date="2020-05" db="EMBL/GenBank/DDBJ databases">
        <title>The draft genome of Cronobacter sakazakii strain 145005.</title>
        <authorList>
            <person name="Yang J."/>
            <person name="Liu L."/>
            <person name="Feng Y."/>
            <person name="Zong Z."/>
        </authorList>
    </citation>
    <scope>NUCLEOTIDE SEQUENCE [LARGE SCALE GENOMIC DNA]</scope>
    <source>
        <strain evidence="3 4">145005</strain>
    </source>
</reference>
<dbReference type="InterPro" id="IPR009097">
    <property type="entry name" value="Cyclic_Pdiesterase"/>
</dbReference>
<gene>
    <name evidence="3" type="primary">thpR</name>
    <name evidence="3" type="ORF">HRR37_09320</name>
</gene>
<dbReference type="GeneID" id="56731883"/>
<evidence type="ECO:0000313" key="3">
    <source>
        <dbReference type="EMBL" id="NYV42571.1"/>
    </source>
</evidence>
<name>A0A2S9UEC5_CROSK</name>
<dbReference type="Gene3D" id="3.90.1140.10">
    <property type="entry name" value="Cyclic phosphodiesterase"/>
    <property type="match status" value="1"/>
</dbReference>
<evidence type="ECO:0000256" key="2">
    <source>
        <dbReference type="HAMAP-Rule" id="MF_01940"/>
    </source>
</evidence>
<proteinExistence type="inferred from homology"/>
<dbReference type="PANTHER" id="PTHR35561">
    <property type="entry name" value="RNA 2',3'-CYCLIC PHOSPHODIESTERASE"/>
    <property type="match status" value="1"/>
</dbReference>
<dbReference type="InterPro" id="IPR004175">
    <property type="entry name" value="RNA_CPDase"/>
</dbReference>
<dbReference type="EC" id="3.1.4.58" evidence="2"/>
<dbReference type="HAMAP" id="MF_01940">
    <property type="entry name" value="RNA_CPDase"/>
    <property type="match status" value="1"/>
</dbReference>
<dbReference type="PANTHER" id="PTHR35561:SF1">
    <property type="entry name" value="RNA 2',3'-CYCLIC PHOSPHODIESTERASE"/>
    <property type="match status" value="1"/>
</dbReference>
<dbReference type="RefSeq" id="WP_007896726.1">
    <property type="nucleotide sequence ID" value="NZ_CP011047.1"/>
</dbReference>
<dbReference type="Pfam" id="PF13563">
    <property type="entry name" value="2_5_RNA_ligase2"/>
    <property type="match status" value="1"/>
</dbReference>
<evidence type="ECO:0000313" key="4">
    <source>
        <dbReference type="Proteomes" id="UP000548673"/>
    </source>
</evidence>
<organism evidence="3 4">
    <name type="scientific">Cronobacter sakazakii</name>
    <name type="common">Enterobacter sakazakii</name>
    <dbReference type="NCBI Taxonomy" id="28141"/>
    <lineage>
        <taxon>Bacteria</taxon>
        <taxon>Pseudomonadati</taxon>
        <taxon>Pseudomonadota</taxon>
        <taxon>Gammaproteobacteria</taxon>
        <taxon>Enterobacterales</taxon>
        <taxon>Enterobacteriaceae</taxon>
        <taxon>Cronobacter</taxon>
    </lineage>
</organism>
<evidence type="ECO:0000256" key="1">
    <source>
        <dbReference type="ARBA" id="ARBA00022801"/>
    </source>
</evidence>
<comment type="similarity">
    <text evidence="2">Belongs to the 2H phosphoesterase superfamily. ThpR family.</text>
</comment>
<dbReference type="GO" id="GO:0008664">
    <property type="term" value="F:RNA 2',3'-cyclic 3'-phosphodiesterase activity"/>
    <property type="evidence" value="ECO:0007669"/>
    <property type="project" value="UniProtKB-EC"/>
</dbReference>
<dbReference type="STRING" id="28141.CSK29544_00118"/>
<dbReference type="EMBL" id="JABTXY010000023">
    <property type="protein sequence ID" value="NYV42571.1"/>
    <property type="molecule type" value="Genomic_DNA"/>
</dbReference>
<feature type="active site" description="Proton acceptor" evidence="2">
    <location>
        <position position="125"/>
    </location>
</feature>
<feature type="active site" description="Proton donor" evidence="2">
    <location>
        <position position="43"/>
    </location>
</feature>
<dbReference type="KEGG" id="csj:CSK29544_00118"/>
<sequence>MSDQKRLFFALPLPADLQQQIIEWRAAHFAPDAGRPIAAANLHITLAFLGDVSAQKQRTLSELAGRIQQPGFTLTLDDAGHWPRSQVVWLGSRQPPRGLLQLANLLRAQAARSGCSQSAQPFHPHVTLLRNAQHPVRLPPPGFGWQLPVREFVLYESRFEQGRTRYQPLQRWSLNP</sequence>
<protein>
    <recommendedName>
        <fullName evidence="2">RNA 2',3'-cyclic phosphodiesterase</fullName>
        <shortName evidence="2">RNA 2',3'-CPDase</shortName>
        <ecNumber evidence="2">3.1.4.58</ecNumber>
    </recommendedName>
</protein>
<feature type="short sequence motif" description="HXTX 1" evidence="2">
    <location>
        <begin position="43"/>
        <end position="46"/>
    </location>
</feature>
<dbReference type="SUPFAM" id="SSF55144">
    <property type="entry name" value="LigT-like"/>
    <property type="match status" value="1"/>
</dbReference>
<dbReference type="NCBIfam" id="NF011704">
    <property type="entry name" value="PRK15124.1"/>
    <property type="match status" value="1"/>
</dbReference>
<comment type="function">
    <text evidence="2">Hydrolyzes RNA 2',3'-cyclic phosphodiester to an RNA 2'-phosphomonoester.</text>
</comment>
<dbReference type="Proteomes" id="UP000548673">
    <property type="component" value="Unassembled WGS sequence"/>
</dbReference>
<feature type="short sequence motif" description="HXTX 2" evidence="2">
    <location>
        <begin position="125"/>
        <end position="128"/>
    </location>
</feature>
<comment type="catalytic activity">
    <reaction evidence="2">
        <text>a 3'-end 2',3'-cyclophospho-ribonucleotide-RNA + H2O = a 3'-end 2'-phospho-ribonucleotide-RNA + H(+)</text>
        <dbReference type="Rhea" id="RHEA:11828"/>
        <dbReference type="Rhea" id="RHEA-COMP:10464"/>
        <dbReference type="Rhea" id="RHEA-COMP:17353"/>
        <dbReference type="ChEBI" id="CHEBI:15377"/>
        <dbReference type="ChEBI" id="CHEBI:15378"/>
        <dbReference type="ChEBI" id="CHEBI:83064"/>
        <dbReference type="ChEBI" id="CHEBI:173113"/>
        <dbReference type="EC" id="3.1.4.58"/>
    </reaction>
</comment>
<keyword evidence="1 2" id="KW-0378">Hydrolase</keyword>
<accession>A0A2S9UEC5</accession>